<dbReference type="STRING" id="909663.GCA_000512235_01213"/>
<dbReference type="FunFam" id="3.20.10.10:FF:000002">
    <property type="entry name" value="D-alanine aminotransferase"/>
    <property type="match status" value="1"/>
</dbReference>
<dbReference type="InterPro" id="IPR050571">
    <property type="entry name" value="Class-IV_PLP-Dep_Aminotrnsfr"/>
</dbReference>
<dbReference type="InterPro" id="IPR043131">
    <property type="entry name" value="BCAT-like_N"/>
</dbReference>
<evidence type="ECO:0000256" key="9">
    <source>
        <dbReference type="ARBA" id="ARBA00022679"/>
    </source>
</evidence>
<keyword evidence="8 17" id="KW-0028">Amino-acid biosynthesis</keyword>
<evidence type="ECO:0000256" key="2">
    <source>
        <dbReference type="ARBA" id="ARBA00003109"/>
    </source>
</evidence>
<comment type="catalytic activity">
    <reaction evidence="12 17">
        <text>L-valine + 2-oxoglutarate = 3-methyl-2-oxobutanoate + L-glutamate</text>
        <dbReference type="Rhea" id="RHEA:24813"/>
        <dbReference type="ChEBI" id="CHEBI:11851"/>
        <dbReference type="ChEBI" id="CHEBI:16810"/>
        <dbReference type="ChEBI" id="CHEBI:29985"/>
        <dbReference type="ChEBI" id="CHEBI:57762"/>
        <dbReference type="EC" id="2.6.1.42"/>
    </reaction>
</comment>
<evidence type="ECO:0000256" key="10">
    <source>
        <dbReference type="ARBA" id="ARBA00022898"/>
    </source>
</evidence>
<evidence type="ECO:0000256" key="14">
    <source>
        <dbReference type="ARBA" id="ARBA00049229"/>
    </source>
</evidence>
<evidence type="ECO:0000256" key="11">
    <source>
        <dbReference type="ARBA" id="ARBA00023304"/>
    </source>
</evidence>
<comment type="pathway">
    <text evidence="4 17">Amino-acid biosynthesis; L-valine biosynthesis; L-valine from pyruvate: step 4/4.</text>
</comment>
<dbReference type="InterPro" id="IPR033939">
    <property type="entry name" value="BCAT_family"/>
</dbReference>
<evidence type="ECO:0000313" key="19">
    <source>
        <dbReference type="Proteomes" id="UP000777265"/>
    </source>
</evidence>
<dbReference type="SUPFAM" id="SSF56752">
    <property type="entry name" value="D-aminoacid aminotransferase-like PLP-dependent enzymes"/>
    <property type="match status" value="1"/>
</dbReference>
<dbReference type="InterPro" id="IPR018300">
    <property type="entry name" value="Aminotrans_IV_CS"/>
</dbReference>
<dbReference type="AlphaFoldDB" id="A0A351U0K9"/>
<sequence>MRADKIWMDGAFVGWDEATVHVCTHTLHYGLGVFEGIRCYECRDGRSAIFMLPEHVERLFHSAHIAQLDIPYTKSGIVEACKEIVKINGFKECYIRPIVFMGDSQLGLYVKDFKVRTAIISWVWGAYLGDEGLQNGIRAKVASYLRHHVDSCMTKGKICGNYVNSIFAKKEAISAGYDEAIMLDTEGYVSEASGENIFIVRKGKIKTTPLTSVLPGITRSCVMEIATDMGYEVKEERFTRDELYIADEVFFTGTAAEVTPVREVDMRAIGQGKPGPVALGIQKKFFEVARGMHAEYADWLTYL</sequence>
<evidence type="ECO:0000256" key="6">
    <source>
        <dbReference type="ARBA" id="ARBA00009320"/>
    </source>
</evidence>
<comment type="pathway">
    <text evidence="5 17">Amino-acid biosynthesis; L-leucine biosynthesis; L-leucine from 3-methyl-2-oxobutanoate: step 4/4.</text>
</comment>
<evidence type="ECO:0000256" key="5">
    <source>
        <dbReference type="ARBA" id="ARBA00005072"/>
    </source>
</evidence>
<protein>
    <recommendedName>
        <fullName evidence="17">Branched-chain-amino-acid aminotransferase</fullName>
        <shortName evidence="17">BCAT</shortName>
        <ecNumber evidence="17">2.6.1.42</ecNumber>
    </recommendedName>
</protein>
<dbReference type="InterPro" id="IPR005785">
    <property type="entry name" value="B_amino_transI"/>
</dbReference>
<dbReference type="NCBIfam" id="NF005146">
    <property type="entry name" value="PRK06606.1"/>
    <property type="match status" value="1"/>
</dbReference>
<dbReference type="Gene3D" id="3.20.10.10">
    <property type="entry name" value="D-amino Acid Aminotransferase, subunit A, domain 2"/>
    <property type="match status" value="1"/>
</dbReference>
<dbReference type="CDD" id="cd01557">
    <property type="entry name" value="BCAT_beta_family"/>
    <property type="match status" value="1"/>
</dbReference>
<dbReference type="GO" id="GO:0004084">
    <property type="term" value="F:branched-chain-amino-acid transaminase activity"/>
    <property type="evidence" value="ECO:0007669"/>
    <property type="project" value="UniProtKB-EC"/>
</dbReference>
<name>A0A351U0K9_9BACT</name>
<keyword evidence="10 16" id="KW-0663">Pyridoxal phosphate</keyword>
<comment type="cofactor">
    <cofactor evidence="1 16">
        <name>pyridoxal 5'-phosphate</name>
        <dbReference type="ChEBI" id="CHEBI:597326"/>
    </cofactor>
</comment>
<dbReference type="Gene3D" id="3.30.470.10">
    <property type="match status" value="1"/>
</dbReference>
<keyword evidence="11 17" id="KW-0100">Branched-chain amino acid biosynthesis</keyword>
<proteinExistence type="inferred from homology"/>
<comment type="function">
    <text evidence="2 17">Acts on leucine, isoleucine and valine.</text>
</comment>
<reference evidence="18" key="1">
    <citation type="journal article" date="2020" name="Biotechnol. Biofuels">
        <title>New insights from the biogas microbiome by comprehensive genome-resolved metagenomics of nearly 1600 species originating from multiple anaerobic digesters.</title>
        <authorList>
            <person name="Campanaro S."/>
            <person name="Treu L."/>
            <person name="Rodriguez-R L.M."/>
            <person name="Kovalovszki A."/>
            <person name="Ziels R.M."/>
            <person name="Maus I."/>
            <person name="Zhu X."/>
            <person name="Kougias P.G."/>
            <person name="Basile A."/>
            <person name="Luo G."/>
            <person name="Schluter A."/>
            <person name="Konstantinidis K.T."/>
            <person name="Angelidaki I."/>
        </authorList>
    </citation>
    <scope>NUCLEOTIDE SEQUENCE</scope>
    <source>
        <strain evidence="18">AS06rmzACSIP_7</strain>
    </source>
</reference>
<comment type="catalytic activity">
    <reaction evidence="14 17">
        <text>L-leucine + 2-oxoglutarate = 4-methyl-2-oxopentanoate + L-glutamate</text>
        <dbReference type="Rhea" id="RHEA:18321"/>
        <dbReference type="ChEBI" id="CHEBI:16810"/>
        <dbReference type="ChEBI" id="CHEBI:17865"/>
        <dbReference type="ChEBI" id="CHEBI:29985"/>
        <dbReference type="ChEBI" id="CHEBI:57427"/>
        <dbReference type="EC" id="2.6.1.42"/>
    </reaction>
</comment>
<accession>A0A351U0K9</accession>
<comment type="pathway">
    <text evidence="3 17">Amino-acid biosynthesis; L-isoleucine biosynthesis; L-isoleucine from 2-oxobutanoate: step 4/4.</text>
</comment>
<dbReference type="PANTHER" id="PTHR42743:SF11">
    <property type="entry name" value="AMINODEOXYCHORISMATE LYASE"/>
    <property type="match status" value="1"/>
</dbReference>
<dbReference type="InterPro" id="IPR001544">
    <property type="entry name" value="Aminotrans_IV"/>
</dbReference>
<evidence type="ECO:0000256" key="17">
    <source>
        <dbReference type="RuleBase" id="RU364094"/>
    </source>
</evidence>
<organism evidence="18 19">
    <name type="scientific">Syntrophorhabdus aromaticivorans</name>
    <dbReference type="NCBI Taxonomy" id="328301"/>
    <lineage>
        <taxon>Bacteria</taxon>
        <taxon>Pseudomonadati</taxon>
        <taxon>Thermodesulfobacteriota</taxon>
        <taxon>Syntrophorhabdia</taxon>
        <taxon>Syntrophorhabdales</taxon>
        <taxon>Syntrophorhabdaceae</taxon>
        <taxon>Syntrophorhabdus</taxon>
    </lineage>
</organism>
<reference evidence="18" key="2">
    <citation type="submission" date="2020-01" db="EMBL/GenBank/DDBJ databases">
        <authorList>
            <person name="Campanaro S."/>
        </authorList>
    </citation>
    <scope>NUCLEOTIDE SEQUENCE</scope>
    <source>
        <strain evidence="18">AS06rmzACSIP_7</strain>
    </source>
</reference>
<dbReference type="Proteomes" id="UP000777265">
    <property type="component" value="Unassembled WGS sequence"/>
</dbReference>
<comment type="similarity">
    <text evidence="6 15">Belongs to the class-IV pyridoxal-phosphate-dependent aminotransferase family.</text>
</comment>
<evidence type="ECO:0000256" key="3">
    <source>
        <dbReference type="ARBA" id="ARBA00004824"/>
    </source>
</evidence>
<dbReference type="InterPro" id="IPR043132">
    <property type="entry name" value="BCAT-like_C"/>
</dbReference>
<comment type="caution">
    <text evidence="18">The sequence shown here is derived from an EMBL/GenBank/DDBJ whole genome shotgun (WGS) entry which is preliminary data.</text>
</comment>
<evidence type="ECO:0000256" key="16">
    <source>
        <dbReference type="RuleBase" id="RU004516"/>
    </source>
</evidence>
<keyword evidence="9 17" id="KW-0808">Transferase</keyword>
<evidence type="ECO:0000256" key="7">
    <source>
        <dbReference type="ARBA" id="ARBA00022576"/>
    </source>
</evidence>
<gene>
    <name evidence="17" type="primary">ilvE</name>
    <name evidence="18" type="ORF">GXY80_07135</name>
</gene>
<dbReference type="NCBIfam" id="TIGR01122">
    <property type="entry name" value="ilvE_I"/>
    <property type="match status" value="1"/>
</dbReference>
<dbReference type="PANTHER" id="PTHR42743">
    <property type="entry name" value="AMINO-ACID AMINOTRANSFERASE"/>
    <property type="match status" value="1"/>
</dbReference>
<comment type="catalytic activity">
    <reaction evidence="13 17">
        <text>L-isoleucine + 2-oxoglutarate = (S)-3-methyl-2-oxopentanoate + L-glutamate</text>
        <dbReference type="Rhea" id="RHEA:24801"/>
        <dbReference type="ChEBI" id="CHEBI:16810"/>
        <dbReference type="ChEBI" id="CHEBI:29985"/>
        <dbReference type="ChEBI" id="CHEBI:35146"/>
        <dbReference type="ChEBI" id="CHEBI:58045"/>
        <dbReference type="EC" id="2.6.1.42"/>
    </reaction>
</comment>
<keyword evidence="7 17" id="KW-0032">Aminotransferase</keyword>
<dbReference type="PROSITE" id="PS00770">
    <property type="entry name" value="AA_TRANSFER_CLASS_4"/>
    <property type="match status" value="1"/>
</dbReference>
<dbReference type="Pfam" id="PF01063">
    <property type="entry name" value="Aminotran_4"/>
    <property type="match status" value="1"/>
</dbReference>
<evidence type="ECO:0000256" key="13">
    <source>
        <dbReference type="ARBA" id="ARBA00048798"/>
    </source>
</evidence>
<evidence type="ECO:0000256" key="12">
    <source>
        <dbReference type="ARBA" id="ARBA00048212"/>
    </source>
</evidence>
<evidence type="ECO:0000313" key="18">
    <source>
        <dbReference type="EMBL" id="NLW35239.1"/>
    </source>
</evidence>
<dbReference type="GO" id="GO:0008652">
    <property type="term" value="P:amino acid biosynthetic process"/>
    <property type="evidence" value="ECO:0007669"/>
    <property type="project" value="UniProtKB-KW"/>
</dbReference>
<evidence type="ECO:0000256" key="4">
    <source>
        <dbReference type="ARBA" id="ARBA00004931"/>
    </source>
</evidence>
<dbReference type="GO" id="GO:0005829">
    <property type="term" value="C:cytosol"/>
    <property type="evidence" value="ECO:0007669"/>
    <property type="project" value="TreeGrafter"/>
</dbReference>
<dbReference type="EMBL" id="JAAYEE010000116">
    <property type="protein sequence ID" value="NLW35239.1"/>
    <property type="molecule type" value="Genomic_DNA"/>
</dbReference>
<evidence type="ECO:0000256" key="8">
    <source>
        <dbReference type="ARBA" id="ARBA00022605"/>
    </source>
</evidence>
<dbReference type="GO" id="GO:0009082">
    <property type="term" value="P:branched-chain amino acid biosynthetic process"/>
    <property type="evidence" value="ECO:0007669"/>
    <property type="project" value="UniProtKB-KW"/>
</dbReference>
<evidence type="ECO:0000256" key="15">
    <source>
        <dbReference type="RuleBase" id="RU004106"/>
    </source>
</evidence>
<dbReference type="InterPro" id="IPR036038">
    <property type="entry name" value="Aminotransferase-like"/>
</dbReference>
<evidence type="ECO:0000256" key="1">
    <source>
        <dbReference type="ARBA" id="ARBA00001933"/>
    </source>
</evidence>
<dbReference type="EC" id="2.6.1.42" evidence="17"/>